<name>A0A7M5V0D5_9CNID</name>
<dbReference type="Proteomes" id="UP000594262">
    <property type="component" value="Unplaced"/>
</dbReference>
<sequence length="146" mass="16662">SKLCDQTKDVSFITYSAASLLTSKHQTSIPVPITASTFIHSPWQQKKELLFHTNNDSADISINSTKATDITCKRRSSYRTPEFPHLTPDQSHSTHSMSIDFPFERIISRNNKSDSFYKESDDTIDDLKLNPNLDKQKLINLKETDL</sequence>
<evidence type="ECO:0000256" key="1">
    <source>
        <dbReference type="SAM" id="MobiDB-lite"/>
    </source>
</evidence>
<accession>A0A7M5V0D5</accession>
<reference evidence="2" key="1">
    <citation type="submission" date="2021-01" db="UniProtKB">
        <authorList>
            <consortium name="EnsemblMetazoa"/>
        </authorList>
    </citation>
    <scope>IDENTIFICATION</scope>
</reference>
<organism evidence="2 3">
    <name type="scientific">Clytia hemisphaerica</name>
    <dbReference type="NCBI Taxonomy" id="252671"/>
    <lineage>
        <taxon>Eukaryota</taxon>
        <taxon>Metazoa</taxon>
        <taxon>Cnidaria</taxon>
        <taxon>Hydrozoa</taxon>
        <taxon>Hydroidolina</taxon>
        <taxon>Leptothecata</taxon>
        <taxon>Obeliida</taxon>
        <taxon>Clytiidae</taxon>
        <taxon>Clytia</taxon>
    </lineage>
</organism>
<dbReference type="AlphaFoldDB" id="A0A7M5V0D5"/>
<evidence type="ECO:0000313" key="2">
    <source>
        <dbReference type="EnsemblMetazoa" id="CLYHEMP007234.1"/>
    </source>
</evidence>
<protein>
    <submittedName>
        <fullName evidence="2">Uncharacterized protein</fullName>
    </submittedName>
</protein>
<evidence type="ECO:0000313" key="3">
    <source>
        <dbReference type="Proteomes" id="UP000594262"/>
    </source>
</evidence>
<feature type="region of interest" description="Disordered" evidence="1">
    <location>
        <begin position="75"/>
        <end position="96"/>
    </location>
</feature>
<dbReference type="EnsemblMetazoa" id="CLYHEMT007234.1">
    <property type="protein sequence ID" value="CLYHEMP007234.1"/>
    <property type="gene ID" value="CLYHEMG007234"/>
</dbReference>
<keyword evidence="3" id="KW-1185">Reference proteome</keyword>
<proteinExistence type="predicted"/>